<name>A0A6J5PDS5_9CAUD</name>
<evidence type="ECO:0000313" key="4">
    <source>
        <dbReference type="EMBL" id="CAB4210812.1"/>
    </source>
</evidence>
<organism evidence="2">
    <name type="scientific">uncultured Caudovirales phage</name>
    <dbReference type="NCBI Taxonomy" id="2100421"/>
    <lineage>
        <taxon>Viruses</taxon>
        <taxon>Duplodnaviria</taxon>
        <taxon>Heunggongvirae</taxon>
        <taxon>Uroviricota</taxon>
        <taxon>Caudoviricetes</taxon>
        <taxon>Peduoviridae</taxon>
        <taxon>Maltschvirus</taxon>
        <taxon>Maltschvirus maltsch</taxon>
    </lineage>
</organism>
<dbReference type="EMBL" id="LR797363">
    <property type="protein sequence ID" value="CAB4210812.1"/>
    <property type="molecule type" value="Genomic_DNA"/>
</dbReference>
<gene>
    <name evidence="3" type="ORF">UFOVP1318_55</name>
    <name evidence="4" type="ORF">UFOVP1430_47</name>
    <name evidence="2" type="ORF">UFOVP903_49</name>
</gene>
<feature type="coiled-coil region" evidence="1">
    <location>
        <begin position="373"/>
        <end position="400"/>
    </location>
</feature>
<sequence>MANKEASLLLKIKTAGEDALDRVGLSFKKIGGIAVAAFGAISAIAVKSIADYRQQEEATNALTRSMANQGIYSKALKGDYIAQATALQKLTLYGDEQIIGVQAVLQGYLGQTKVSEGLTKATLNLAAAKKIDLATAAEMVGKSIGTGTNALARQGIEVSATASKTEKLAQVVGALNDKFNGQAEAAAGGLGALKQAENVMSDLFEVIGERLAPVVIMFANKFKQFGSDANQTNSIMDGFITTLQALTNGGVIVAGVFQAVAGALGVGLATAIESVSALIKGNFSQAFDIAKMGVVDSGKAIGDAYSSTAERMKEVNAAFAAGRAEDLSNEERLELESLTRKSEVKQRFANEDAIKLREQAIAQQQIDMELLSASEEQRALKQVEQRIKTQEQIYKNATDSGTKLAALNEIFRQNEIKKEMLADDQRVKNRGDTFAKIATLQNSNNSFLAAAGKAAAITQIAIETPVAIAKALSAFPPPFSFIAAGAVGVAMAAQAANIAGVQLAEGGVVMPRPGGTQATIGEAGQAEAVIPLDRFKDFGLGGGGGANVTIISYGGILGSESEAREFAVAVDRELLKLRQNNESVAFDSGVV</sequence>
<evidence type="ECO:0000313" key="3">
    <source>
        <dbReference type="EMBL" id="CAB4198117.1"/>
    </source>
</evidence>
<dbReference type="EMBL" id="LR797267">
    <property type="protein sequence ID" value="CAB4198117.1"/>
    <property type="molecule type" value="Genomic_DNA"/>
</dbReference>
<protein>
    <submittedName>
        <fullName evidence="2">Uncharacterized protein</fullName>
    </submittedName>
</protein>
<keyword evidence="1" id="KW-0175">Coiled coil</keyword>
<accession>A0A6J5PDS5</accession>
<dbReference type="EMBL" id="LR796854">
    <property type="protein sequence ID" value="CAB4170050.1"/>
    <property type="molecule type" value="Genomic_DNA"/>
</dbReference>
<reference evidence="2" key="1">
    <citation type="submission" date="2020-05" db="EMBL/GenBank/DDBJ databases">
        <authorList>
            <person name="Chiriac C."/>
            <person name="Salcher M."/>
            <person name="Ghai R."/>
            <person name="Kavagutti S V."/>
        </authorList>
    </citation>
    <scope>NUCLEOTIDE SEQUENCE</scope>
</reference>
<evidence type="ECO:0000313" key="2">
    <source>
        <dbReference type="EMBL" id="CAB4170050.1"/>
    </source>
</evidence>
<proteinExistence type="predicted"/>
<evidence type="ECO:0000256" key="1">
    <source>
        <dbReference type="SAM" id="Coils"/>
    </source>
</evidence>